<protein>
    <submittedName>
        <fullName evidence="1">Uncharacterized protein</fullName>
    </submittedName>
</protein>
<evidence type="ECO:0000313" key="1">
    <source>
        <dbReference type="EMBL" id="CAJ72689.1"/>
    </source>
</evidence>
<dbReference type="Proteomes" id="UP000221734">
    <property type="component" value="Chromosome Kuenenia_stuttgartiensis_MBR1"/>
</dbReference>
<proteinExistence type="predicted"/>
<evidence type="ECO:0000313" key="5">
    <source>
        <dbReference type="Proteomes" id="UP000501926"/>
    </source>
</evidence>
<reference evidence="2 5" key="5">
    <citation type="submission" date="2020-02" db="EMBL/GenBank/DDBJ databases">
        <title>Newly sequenced genome of strain CSTR1 showed variability in Candidatus Kuenenia stuttgartiensis genomes.</title>
        <authorList>
            <person name="Ding C."/>
            <person name="Adrian L."/>
        </authorList>
    </citation>
    <scope>NUCLEOTIDE SEQUENCE [LARGE SCALE GENOMIC DNA]</scope>
    <source>
        <strain evidence="2 5">CSTR1</strain>
    </source>
</reference>
<dbReference type="EMBL" id="CT573072">
    <property type="protein sequence ID" value="CAJ72689.1"/>
    <property type="molecule type" value="Genomic_DNA"/>
</dbReference>
<dbReference type="Proteomes" id="UP000501926">
    <property type="component" value="Chromosome"/>
</dbReference>
<dbReference type="OrthoDB" id="9860119at2"/>
<evidence type="ECO:0000313" key="3">
    <source>
        <dbReference type="EMBL" id="SOH04199.1"/>
    </source>
</evidence>
<name>Q1Q039_KUEST</name>
<reference evidence="1" key="2">
    <citation type="submission" date="2006-01" db="EMBL/GenBank/DDBJ databases">
        <authorList>
            <person name="Genoscope"/>
        </authorList>
    </citation>
    <scope>NUCLEOTIDE SEQUENCE</scope>
</reference>
<evidence type="ECO:0000313" key="2">
    <source>
        <dbReference type="EMBL" id="QII09931.1"/>
    </source>
</evidence>
<dbReference type="EMBL" id="LT934425">
    <property type="protein sequence ID" value="SOH04199.1"/>
    <property type="molecule type" value="Genomic_DNA"/>
</dbReference>
<reference evidence="1" key="1">
    <citation type="journal article" date="2006" name="Nature">
        <title>Deciphering the evolution and metabolism of an anammox bacterium from a community genome.</title>
        <authorList>
            <person name="Strous M."/>
            <person name="Pelletier E."/>
            <person name="Mangenot S."/>
            <person name="Rattei T."/>
            <person name="Lehner A."/>
            <person name="Taylor M.W."/>
            <person name="Horn M."/>
            <person name="Daims H."/>
            <person name="Bartol-Mavel D."/>
            <person name="Wincker P."/>
            <person name="Barbe V."/>
            <person name="Fonknechten N."/>
            <person name="Vallenet D."/>
            <person name="Segurens B."/>
            <person name="Schenowitz-Truong C."/>
            <person name="Medigue C."/>
            <person name="Collingro A."/>
            <person name="Snel B."/>
            <person name="Dutilh B.E."/>
            <person name="OpDenCamp H.J.M."/>
            <person name="vanDerDrift C."/>
            <person name="Cirpus I."/>
            <person name="vanDePas-Schoonen K.T."/>
            <person name="Harhangi H.R."/>
            <person name="vanNiftrik L."/>
            <person name="Schmid M."/>
            <person name="Keltjens J."/>
            <person name="vanDeVossenberg J."/>
            <person name="Kartal B."/>
            <person name="Meier H."/>
            <person name="Frishman D."/>
            <person name="Huynen M.A."/>
            <person name="Mewes H."/>
            <person name="Weissenbach J."/>
            <person name="Jetten M.S.M."/>
            <person name="Wagner M."/>
            <person name="LePaslier D."/>
        </authorList>
    </citation>
    <scope>NUCLEOTIDE SEQUENCE</scope>
</reference>
<accession>Q1Q039</accession>
<dbReference type="EMBL" id="CP049055">
    <property type="protein sequence ID" value="QII09931.1"/>
    <property type="molecule type" value="Genomic_DNA"/>
</dbReference>
<reference evidence="3" key="3">
    <citation type="submission" date="2017-10" db="EMBL/GenBank/DDBJ databases">
        <authorList>
            <person name="Banno H."/>
            <person name="Chua N.-H."/>
        </authorList>
    </citation>
    <scope>NUCLEOTIDE SEQUENCE [LARGE SCALE GENOMIC DNA]</scope>
    <source>
        <strain evidence="3">Kuenenia_mbr1_ru-nijmegen</strain>
    </source>
</reference>
<organism evidence="1">
    <name type="scientific">Kuenenia stuttgartiensis</name>
    <dbReference type="NCBI Taxonomy" id="174633"/>
    <lineage>
        <taxon>Bacteria</taxon>
        <taxon>Pseudomonadati</taxon>
        <taxon>Planctomycetota</taxon>
        <taxon>Candidatus Brocadiia</taxon>
        <taxon>Candidatus Brocadiales</taxon>
        <taxon>Candidatus Brocadiaceae</taxon>
        <taxon>Candidatus Kuenenia</taxon>
    </lineage>
</organism>
<reference evidence="4" key="4">
    <citation type="submission" date="2017-10" db="EMBL/GenBank/DDBJ databases">
        <authorList>
            <person name="Frank J."/>
        </authorList>
    </citation>
    <scope>NUCLEOTIDE SEQUENCE [LARGE SCALE GENOMIC DNA]</scope>
</reference>
<sequence length="103" mass="11714">MEIQCPSCKKINPDSPECVRCGCELELLKTIRQAAEKEVSLGREKLETGNAGKALDHATRSWRLKKSTNAARLAFLANVAEKRYEDAMQWHCRTKNHCHSEED</sequence>
<gene>
    <name evidence="2" type="ORF">KsCSTR_05520</name>
    <name evidence="3" type="ORF">KSMBR1_1700</name>
    <name evidence="1" type="ORF">kustd1944</name>
</gene>
<evidence type="ECO:0000313" key="4">
    <source>
        <dbReference type="Proteomes" id="UP000221734"/>
    </source>
</evidence>
<keyword evidence="4" id="KW-1185">Reference proteome</keyword>
<dbReference type="RefSeq" id="WP_099324925.1">
    <property type="nucleotide sequence ID" value="NZ_CP049055.1"/>
</dbReference>
<dbReference type="KEGG" id="kst:KSMBR1_1700"/>
<dbReference type="AlphaFoldDB" id="Q1Q039"/>